<proteinExistence type="predicted"/>
<dbReference type="Pfam" id="PF22768">
    <property type="entry name" value="SPP1_Dit"/>
    <property type="match status" value="1"/>
</dbReference>
<evidence type="ECO:0000259" key="1">
    <source>
        <dbReference type="Pfam" id="PF22768"/>
    </source>
</evidence>
<dbReference type="RefSeq" id="WP_209640213.1">
    <property type="nucleotide sequence ID" value="NZ_JAGINW010000001.1"/>
</dbReference>
<sequence>MGGEALMDLLTPVYTVDGWAGNTVDEDGVEWWVTKEEGWSSGPDVRLELAERPQRDGTFDAPSFRSARVITLEGTAIAPHPDVLERARDRIAALLSDGSKLAELAVRERTVTRRAMVRLSAATKISDRTPDTFDWSVQFTAPDPLRHSVDVHTETTILPQPAAGVTFPMTFPAQFGDPLGGTLGLRNAGTATAWPVWTILGPCNRPVIRNNSTGQWLGFNLRLVNGDRLVIDVAARTVRLGGASRRAAMQRYSTWFGLAPGSTSIDFDAQDTTEAGTLTVSWRDAWI</sequence>
<feature type="domain" description="Siphovirus-type tail component C-terminal" evidence="1">
    <location>
        <begin position="189"/>
        <end position="286"/>
    </location>
</feature>
<name>A0ABS4TGP6_9PSEU</name>
<organism evidence="2 3">
    <name type="scientific">Kibdelosporangium banguiense</name>
    <dbReference type="NCBI Taxonomy" id="1365924"/>
    <lineage>
        <taxon>Bacteria</taxon>
        <taxon>Bacillati</taxon>
        <taxon>Actinomycetota</taxon>
        <taxon>Actinomycetes</taxon>
        <taxon>Pseudonocardiales</taxon>
        <taxon>Pseudonocardiaceae</taxon>
        <taxon>Kibdelosporangium</taxon>
    </lineage>
</organism>
<gene>
    <name evidence="2" type="ORF">JOF56_003975</name>
</gene>
<evidence type="ECO:0000313" key="3">
    <source>
        <dbReference type="Proteomes" id="UP001519332"/>
    </source>
</evidence>
<keyword evidence="3" id="KW-1185">Reference proteome</keyword>
<dbReference type="Proteomes" id="UP001519332">
    <property type="component" value="Unassembled WGS sequence"/>
</dbReference>
<comment type="caution">
    <text evidence="2">The sequence shown here is derived from an EMBL/GenBank/DDBJ whole genome shotgun (WGS) entry which is preliminary data.</text>
</comment>
<reference evidence="2 3" key="1">
    <citation type="submission" date="2021-03" db="EMBL/GenBank/DDBJ databases">
        <title>Sequencing the genomes of 1000 actinobacteria strains.</title>
        <authorList>
            <person name="Klenk H.-P."/>
        </authorList>
    </citation>
    <scope>NUCLEOTIDE SEQUENCE [LARGE SCALE GENOMIC DNA]</scope>
    <source>
        <strain evidence="2 3">DSM 46670</strain>
    </source>
</reference>
<dbReference type="Gene3D" id="2.60.120.860">
    <property type="match status" value="1"/>
</dbReference>
<dbReference type="EMBL" id="JAGINW010000001">
    <property type="protein sequence ID" value="MBP2323590.1"/>
    <property type="molecule type" value="Genomic_DNA"/>
</dbReference>
<evidence type="ECO:0000313" key="2">
    <source>
        <dbReference type="EMBL" id="MBP2323590.1"/>
    </source>
</evidence>
<protein>
    <recommendedName>
        <fullName evidence="1">Siphovirus-type tail component C-terminal domain-containing protein</fullName>
    </recommendedName>
</protein>
<dbReference type="InterPro" id="IPR054738">
    <property type="entry name" value="Siphovirus-type_tail_C"/>
</dbReference>
<accession>A0ABS4TGP6</accession>